<feature type="transmembrane region" description="Helical" evidence="1">
    <location>
        <begin position="20"/>
        <end position="40"/>
    </location>
</feature>
<name>A0A9P4J2Q0_9PEZI</name>
<keyword evidence="1" id="KW-0472">Membrane</keyword>
<accession>A0A9P4J2Q0</accession>
<evidence type="ECO:0000313" key="2">
    <source>
        <dbReference type="EMBL" id="KAF2152357.1"/>
    </source>
</evidence>
<evidence type="ECO:0000313" key="3">
    <source>
        <dbReference type="Proteomes" id="UP000799439"/>
    </source>
</evidence>
<keyword evidence="1" id="KW-1133">Transmembrane helix</keyword>
<dbReference type="AlphaFoldDB" id="A0A9P4J2Q0"/>
<comment type="caution">
    <text evidence="2">The sequence shown here is derived from an EMBL/GenBank/DDBJ whole genome shotgun (WGS) entry which is preliminary data.</text>
</comment>
<keyword evidence="3" id="KW-1185">Reference proteome</keyword>
<reference evidence="2" key="1">
    <citation type="journal article" date="2020" name="Stud. Mycol.">
        <title>101 Dothideomycetes genomes: a test case for predicting lifestyles and emergence of pathogens.</title>
        <authorList>
            <person name="Haridas S."/>
            <person name="Albert R."/>
            <person name="Binder M."/>
            <person name="Bloem J."/>
            <person name="Labutti K."/>
            <person name="Salamov A."/>
            <person name="Andreopoulos B."/>
            <person name="Baker S."/>
            <person name="Barry K."/>
            <person name="Bills G."/>
            <person name="Bluhm B."/>
            <person name="Cannon C."/>
            <person name="Castanera R."/>
            <person name="Culley D."/>
            <person name="Daum C."/>
            <person name="Ezra D."/>
            <person name="Gonzalez J."/>
            <person name="Henrissat B."/>
            <person name="Kuo A."/>
            <person name="Liang C."/>
            <person name="Lipzen A."/>
            <person name="Lutzoni F."/>
            <person name="Magnuson J."/>
            <person name="Mondo S."/>
            <person name="Nolan M."/>
            <person name="Ohm R."/>
            <person name="Pangilinan J."/>
            <person name="Park H.-J."/>
            <person name="Ramirez L."/>
            <person name="Alfaro M."/>
            <person name="Sun H."/>
            <person name="Tritt A."/>
            <person name="Yoshinaga Y."/>
            <person name="Zwiers L.-H."/>
            <person name="Turgeon B."/>
            <person name="Goodwin S."/>
            <person name="Spatafora J."/>
            <person name="Crous P."/>
            <person name="Grigoriev I."/>
        </authorList>
    </citation>
    <scope>NUCLEOTIDE SEQUENCE</scope>
    <source>
        <strain evidence="2">CBS 260.36</strain>
    </source>
</reference>
<organism evidence="2 3">
    <name type="scientific">Myriangium duriaei CBS 260.36</name>
    <dbReference type="NCBI Taxonomy" id="1168546"/>
    <lineage>
        <taxon>Eukaryota</taxon>
        <taxon>Fungi</taxon>
        <taxon>Dikarya</taxon>
        <taxon>Ascomycota</taxon>
        <taxon>Pezizomycotina</taxon>
        <taxon>Dothideomycetes</taxon>
        <taxon>Dothideomycetidae</taxon>
        <taxon>Myriangiales</taxon>
        <taxon>Myriangiaceae</taxon>
        <taxon>Myriangium</taxon>
    </lineage>
</organism>
<proteinExistence type="predicted"/>
<protein>
    <submittedName>
        <fullName evidence="2">Uncharacterized protein</fullName>
    </submittedName>
</protein>
<gene>
    <name evidence="2" type="ORF">K461DRAFT_145652</name>
</gene>
<keyword evidence="1" id="KW-0812">Transmembrane</keyword>
<sequence>MNDEKMTWLDHCICKLRLETNGWSLLAIVALARVLTAVIVPKEDYPRPSLYVQPAMQYHSASCFGKCTRKLVEARIALQGVGRAAEHNTIRFVL</sequence>
<evidence type="ECO:0000256" key="1">
    <source>
        <dbReference type="SAM" id="Phobius"/>
    </source>
</evidence>
<dbReference type="Proteomes" id="UP000799439">
    <property type="component" value="Unassembled WGS sequence"/>
</dbReference>
<dbReference type="EMBL" id="ML996086">
    <property type="protein sequence ID" value="KAF2152357.1"/>
    <property type="molecule type" value="Genomic_DNA"/>
</dbReference>